<evidence type="ECO:0008006" key="3">
    <source>
        <dbReference type="Google" id="ProtNLM"/>
    </source>
</evidence>
<name>A0AAV3Z4Z4_9GAST</name>
<gene>
    <name evidence="1" type="ORF">PoB_001682200</name>
</gene>
<dbReference type="AlphaFoldDB" id="A0AAV3Z4Z4"/>
<dbReference type="CDD" id="cd00037">
    <property type="entry name" value="CLECT"/>
    <property type="match status" value="1"/>
</dbReference>
<dbReference type="InterPro" id="IPR016187">
    <property type="entry name" value="CTDL_fold"/>
</dbReference>
<reference evidence="1 2" key="1">
    <citation type="journal article" date="2021" name="Elife">
        <title>Chloroplast acquisition without the gene transfer in kleptoplastic sea slugs, Plakobranchus ocellatus.</title>
        <authorList>
            <person name="Maeda T."/>
            <person name="Takahashi S."/>
            <person name="Yoshida T."/>
            <person name="Shimamura S."/>
            <person name="Takaki Y."/>
            <person name="Nagai Y."/>
            <person name="Toyoda A."/>
            <person name="Suzuki Y."/>
            <person name="Arimoto A."/>
            <person name="Ishii H."/>
            <person name="Satoh N."/>
            <person name="Nishiyama T."/>
            <person name="Hasebe M."/>
            <person name="Maruyama T."/>
            <person name="Minagawa J."/>
            <person name="Obokata J."/>
            <person name="Shigenobu S."/>
        </authorList>
    </citation>
    <scope>NUCLEOTIDE SEQUENCE [LARGE SCALE GENOMIC DNA]</scope>
</reference>
<dbReference type="EMBL" id="BLXT01002015">
    <property type="protein sequence ID" value="GFN90316.1"/>
    <property type="molecule type" value="Genomic_DNA"/>
</dbReference>
<evidence type="ECO:0000313" key="2">
    <source>
        <dbReference type="Proteomes" id="UP000735302"/>
    </source>
</evidence>
<organism evidence="1 2">
    <name type="scientific">Plakobranchus ocellatus</name>
    <dbReference type="NCBI Taxonomy" id="259542"/>
    <lineage>
        <taxon>Eukaryota</taxon>
        <taxon>Metazoa</taxon>
        <taxon>Spiralia</taxon>
        <taxon>Lophotrochozoa</taxon>
        <taxon>Mollusca</taxon>
        <taxon>Gastropoda</taxon>
        <taxon>Heterobranchia</taxon>
        <taxon>Euthyneura</taxon>
        <taxon>Panpulmonata</taxon>
        <taxon>Sacoglossa</taxon>
        <taxon>Placobranchoidea</taxon>
        <taxon>Plakobranchidae</taxon>
        <taxon>Plakobranchus</taxon>
    </lineage>
</organism>
<dbReference type="Proteomes" id="UP000735302">
    <property type="component" value="Unassembled WGS sequence"/>
</dbReference>
<comment type="caution">
    <text evidence="1">The sequence shown here is derived from an EMBL/GenBank/DDBJ whole genome shotgun (WGS) entry which is preliminary data.</text>
</comment>
<evidence type="ECO:0000313" key="1">
    <source>
        <dbReference type="EMBL" id="GFN90316.1"/>
    </source>
</evidence>
<sequence length="251" mass="27593">MTGDIFRNMLQIMGEITKLSQMVCMQMKTLVLVTMLATQSLSHQLGMVNLAISTAKETASKSFKLCQSLGYDGLGVLNTPEEYAHALRISKPLRLAESAGFYIGLRKLSSPKRIVWDDGSTLATDLPLVNDDDSRGIISLSGLYRMVDGSHPIYSFCGKYNSSTMMEAYGTTVHGREPADTSFKLSESTASSYIECVVMCSQETLCRLVNFRSDISSCTLLGPGTLNVTIENTVSTTFIRVSFEAMYEKYA</sequence>
<dbReference type="SUPFAM" id="SSF56436">
    <property type="entry name" value="C-type lectin-like"/>
    <property type="match status" value="1"/>
</dbReference>
<proteinExistence type="predicted"/>
<keyword evidence="2" id="KW-1185">Reference proteome</keyword>
<protein>
    <recommendedName>
        <fullName evidence="3">Apple domain-containing protein</fullName>
    </recommendedName>
</protein>
<accession>A0AAV3Z4Z4</accession>